<dbReference type="EMBL" id="CP080635">
    <property type="protein sequence ID" value="QYX72064.1"/>
    <property type="molecule type" value="Genomic_DNA"/>
</dbReference>
<dbReference type="SUPFAM" id="SSF81342">
    <property type="entry name" value="Transmembrane di-heme cytochromes"/>
    <property type="match status" value="1"/>
</dbReference>
<name>A0ABX8X959_SHEPU</name>
<dbReference type="GeneID" id="67444618"/>
<feature type="transmembrane region" description="Helical" evidence="6">
    <location>
        <begin position="22"/>
        <end position="43"/>
    </location>
</feature>
<feature type="transmembrane region" description="Helical" evidence="6">
    <location>
        <begin position="122"/>
        <end position="140"/>
    </location>
</feature>
<keyword evidence="9" id="KW-1185">Reference proteome</keyword>
<protein>
    <submittedName>
        <fullName evidence="8">Cytochrome b/b6 domain-containing protein</fullName>
    </submittedName>
</protein>
<evidence type="ECO:0000256" key="2">
    <source>
        <dbReference type="ARBA" id="ARBA00022475"/>
    </source>
</evidence>
<keyword evidence="2" id="KW-1003">Cell membrane</keyword>
<proteinExistence type="predicted"/>
<comment type="subcellular location">
    <subcellularLocation>
        <location evidence="1">Cell membrane</location>
        <topology evidence="1">Multi-pass membrane protein</topology>
    </subcellularLocation>
</comment>
<evidence type="ECO:0000313" key="9">
    <source>
        <dbReference type="Proteomes" id="UP000827084"/>
    </source>
</evidence>
<keyword evidence="4 6" id="KW-1133">Transmembrane helix</keyword>
<evidence type="ECO:0000256" key="4">
    <source>
        <dbReference type="ARBA" id="ARBA00022989"/>
    </source>
</evidence>
<dbReference type="Gene3D" id="1.20.950.20">
    <property type="entry name" value="Transmembrane di-heme cytochromes, Chain C"/>
    <property type="match status" value="1"/>
</dbReference>
<dbReference type="Pfam" id="PF01292">
    <property type="entry name" value="Ni_hydr_CYTB"/>
    <property type="match status" value="1"/>
</dbReference>
<evidence type="ECO:0000256" key="5">
    <source>
        <dbReference type="ARBA" id="ARBA00023136"/>
    </source>
</evidence>
<accession>A0ABX8X959</accession>
<evidence type="ECO:0000259" key="7">
    <source>
        <dbReference type="Pfam" id="PF01292"/>
    </source>
</evidence>
<evidence type="ECO:0000256" key="6">
    <source>
        <dbReference type="SAM" id="Phobius"/>
    </source>
</evidence>
<feature type="domain" description="Cytochrome b561 bacterial/Ni-hydrogenase" evidence="7">
    <location>
        <begin position="15"/>
        <end position="174"/>
    </location>
</feature>
<evidence type="ECO:0000313" key="8">
    <source>
        <dbReference type="EMBL" id="QYX72064.1"/>
    </source>
</evidence>
<feature type="transmembrane region" description="Helical" evidence="6">
    <location>
        <begin position="152"/>
        <end position="176"/>
    </location>
</feature>
<dbReference type="InterPro" id="IPR011577">
    <property type="entry name" value="Cyt_b561_bac/Ni-Hgenase"/>
</dbReference>
<dbReference type="Proteomes" id="UP000827084">
    <property type="component" value="Chromosome"/>
</dbReference>
<evidence type="ECO:0000256" key="1">
    <source>
        <dbReference type="ARBA" id="ARBA00004651"/>
    </source>
</evidence>
<feature type="transmembrane region" description="Helical" evidence="6">
    <location>
        <begin position="55"/>
        <end position="74"/>
    </location>
</feature>
<dbReference type="RefSeq" id="WP_025007600.1">
    <property type="nucleotide sequence ID" value="NZ_BMPK01000001.1"/>
</dbReference>
<dbReference type="InterPro" id="IPR016174">
    <property type="entry name" value="Di-haem_cyt_TM"/>
</dbReference>
<keyword evidence="3 6" id="KW-0812">Transmembrane</keyword>
<sequence length="181" mass="20198">MTDKPTAAVKFGNVFRILITHLHVWLATCCAVLVCSSPWIFIGRSLRKNASFWDYLHVYLGLVCTVLALLFLLHNTFNGKWRSYFGWLVGDWAQLKQDIAGVIKGKFPVAGGKGLFSVVEGIGMLLLVATGLTGVVWFVYQGTPIAMDWRGYHLICAQAFIGFLIVHIVLAATHIIEFIRQ</sequence>
<keyword evidence="5 6" id="KW-0472">Membrane</keyword>
<gene>
    <name evidence="8" type="ORF">K3G22_15120</name>
</gene>
<evidence type="ECO:0000256" key="3">
    <source>
        <dbReference type="ARBA" id="ARBA00022692"/>
    </source>
</evidence>
<reference evidence="8 9" key="1">
    <citation type="submission" date="2021-08" db="EMBL/GenBank/DDBJ databases">
        <title>Shewanella putrefaciens YZ-J, complete genome.</title>
        <authorList>
            <person name="Yi Z."/>
        </authorList>
    </citation>
    <scope>NUCLEOTIDE SEQUENCE [LARGE SCALE GENOMIC DNA]</scope>
    <source>
        <strain evidence="8 9">YZ-J</strain>
    </source>
</reference>
<organism evidence="8 9">
    <name type="scientific">Shewanella putrefaciens</name>
    <name type="common">Pseudomonas putrefaciens</name>
    <dbReference type="NCBI Taxonomy" id="24"/>
    <lineage>
        <taxon>Bacteria</taxon>
        <taxon>Pseudomonadati</taxon>
        <taxon>Pseudomonadota</taxon>
        <taxon>Gammaproteobacteria</taxon>
        <taxon>Alteromonadales</taxon>
        <taxon>Shewanellaceae</taxon>
        <taxon>Shewanella</taxon>
    </lineage>
</organism>